<comment type="similarity">
    <text evidence="2">Belongs to the ycf23 family.</text>
</comment>
<reference evidence="5" key="1">
    <citation type="journal article" date="2019" name="Science">
        <title>Mutation of a bHLH transcription factor allowed almond domestication.</title>
        <authorList>
            <person name="Sanchez-Perez R."/>
            <person name="Pavan S."/>
            <person name="Mazzeo R."/>
            <person name="Moldovan C."/>
            <person name="Aiese Cigliano R."/>
            <person name="Del Cueto J."/>
            <person name="Ricciardi F."/>
            <person name="Lotti C."/>
            <person name="Ricciardi L."/>
            <person name="Dicenta F."/>
            <person name="Lopez-Marques R.L."/>
            <person name="Lindberg Moller B."/>
        </authorList>
    </citation>
    <scope>NUCLEOTIDE SEQUENCE</scope>
</reference>
<proteinExistence type="inferred from homology"/>
<evidence type="ECO:0000256" key="2">
    <source>
        <dbReference type="ARBA" id="ARBA00009664"/>
    </source>
</evidence>
<evidence type="ECO:0000256" key="3">
    <source>
        <dbReference type="ARBA" id="ARBA00021523"/>
    </source>
</evidence>
<evidence type="ECO:0000256" key="4">
    <source>
        <dbReference type="ARBA" id="ARBA00022640"/>
    </source>
</evidence>
<dbReference type="SUPFAM" id="SSF51569">
    <property type="entry name" value="Aldolase"/>
    <property type="match status" value="1"/>
</dbReference>
<evidence type="ECO:0000313" key="5">
    <source>
        <dbReference type="EMBL" id="BBH01083.1"/>
    </source>
</evidence>
<dbReference type="Pfam" id="PF04481">
    <property type="entry name" value="DUF561"/>
    <property type="match status" value="1"/>
</dbReference>
<dbReference type="InterPro" id="IPR013785">
    <property type="entry name" value="Aldolase_TIM"/>
</dbReference>
<dbReference type="Gene3D" id="3.20.20.70">
    <property type="entry name" value="Aldolase class I"/>
    <property type="match status" value="1"/>
</dbReference>
<gene>
    <name evidence="5" type="ORF">Prudu_011240</name>
</gene>
<dbReference type="PANTHER" id="PTHR36895:SF1">
    <property type="entry name" value="YCF23 PROTEIN"/>
    <property type="match status" value="1"/>
</dbReference>
<name>A0A4Y1RA82_PRUDU</name>
<keyword evidence="4" id="KW-0934">Plastid</keyword>
<dbReference type="PANTHER" id="PTHR36895">
    <property type="match status" value="1"/>
</dbReference>
<comment type="subcellular location">
    <subcellularLocation>
        <location evidence="1">Plastid</location>
    </subcellularLocation>
</comment>
<dbReference type="GO" id="GO:0009536">
    <property type="term" value="C:plastid"/>
    <property type="evidence" value="ECO:0007669"/>
    <property type="project" value="UniProtKB-SubCell"/>
</dbReference>
<dbReference type="InterPro" id="IPR007570">
    <property type="entry name" value="Uncharacterised_Ycf23"/>
</dbReference>
<accession>A0A4Y1RA82</accession>
<dbReference type="EMBL" id="AP019300">
    <property type="protein sequence ID" value="BBH01083.1"/>
    <property type="molecule type" value="Genomic_DNA"/>
</dbReference>
<evidence type="ECO:0000256" key="1">
    <source>
        <dbReference type="ARBA" id="ARBA00004474"/>
    </source>
</evidence>
<dbReference type="AlphaFoldDB" id="A0A4Y1RA82"/>
<protein>
    <recommendedName>
        <fullName evidence="3">Uncharacterized protein ycf23</fullName>
    </recommendedName>
</protein>
<sequence>MTICFKEEYKLTEKVVGLRVVQPLGFIKSSLKISLKRKKQSWVLGLGLGLGFGGYVKRGWDFGLRPTHNPLLGHSLSSRPCLPLKKRASLTTKALLSTSKESVLKDFHERRALKIISGLQNFDKENVASVITAAEQGGATHVDIACDPELVKLAIGLTSLPVCVSSVDPAAFPAAVEAGALMVEIGNYDSFYEKGVIFTPEQILNLTKETKRILPSVTLSVTVPHTLSLPDQVKLAEMLEQEGVDIIQTEGGKCSSPSKSGVLGLVEKATPTLAAAYSISRAVKIPVMCSSGLSAVTAPMAIAAGAAGVGVGSAVNKLNDVIAMIAEVRSISNSLGAPADRRATSEGKVLKISQKSSASISRGA</sequence>
<organism evidence="5">
    <name type="scientific">Prunus dulcis</name>
    <name type="common">Almond</name>
    <name type="synonym">Amygdalus dulcis</name>
    <dbReference type="NCBI Taxonomy" id="3755"/>
    <lineage>
        <taxon>Eukaryota</taxon>
        <taxon>Viridiplantae</taxon>
        <taxon>Streptophyta</taxon>
        <taxon>Embryophyta</taxon>
        <taxon>Tracheophyta</taxon>
        <taxon>Spermatophyta</taxon>
        <taxon>Magnoliopsida</taxon>
        <taxon>eudicotyledons</taxon>
        <taxon>Gunneridae</taxon>
        <taxon>Pentapetalae</taxon>
        <taxon>rosids</taxon>
        <taxon>fabids</taxon>
        <taxon>Rosales</taxon>
        <taxon>Rosaceae</taxon>
        <taxon>Amygdaloideae</taxon>
        <taxon>Amygdaleae</taxon>
        <taxon>Prunus</taxon>
    </lineage>
</organism>